<gene>
    <name evidence="2" type="ORF">PGSY75_0205300</name>
</gene>
<dbReference type="VEuPathDB" id="PlasmoDB:PGABG01_0203000"/>
<dbReference type="Proteomes" id="UP000076004">
    <property type="component" value="Chromosome 2"/>
</dbReference>
<accession>A0A151LWD4</accession>
<dbReference type="RefSeq" id="XP_018643710.1">
    <property type="nucleotide sequence ID" value="XM_018783720.1"/>
</dbReference>
<evidence type="ECO:0000313" key="2">
    <source>
        <dbReference type="EMBL" id="KYO03486.1"/>
    </source>
</evidence>
<reference evidence="2 3" key="1">
    <citation type="journal article" date="2016" name="Nat. Commun.">
        <title>Genomes of cryptic chimpanzee Plasmodium species reveal key evolutionary events leading to human malaria.</title>
        <authorList>
            <person name="Sundararaman S.A."/>
            <person name="Plenderleith L.J."/>
            <person name="Liu W."/>
            <person name="Loy D.E."/>
            <person name="Learn G.H."/>
            <person name="Li Y."/>
            <person name="Shaw K.S."/>
            <person name="Ayouba A."/>
            <person name="Peeters M."/>
            <person name="Speede S."/>
            <person name="Shaw G.M."/>
            <person name="Bushman F.D."/>
            <person name="Brisson D."/>
            <person name="Rayner J.C."/>
            <person name="Sharp P.M."/>
            <person name="Hahn B.H."/>
        </authorList>
    </citation>
    <scope>NUCLEOTIDE SEQUENCE [LARGE SCALE GENOMIC DNA]</scope>
    <source>
        <strain evidence="2 3">SY75</strain>
    </source>
</reference>
<proteinExistence type="predicted"/>
<organism evidence="2 3">
    <name type="scientific">Plasmodium gaboni</name>
    <dbReference type="NCBI Taxonomy" id="647221"/>
    <lineage>
        <taxon>Eukaryota</taxon>
        <taxon>Sar</taxon>
        <taxon>Alveolata</taxon>
        <taxon>Apicomplexa</taxon>
        <taxon>Aconoidasida</taxon>
        <taxon>Haemosporida</taxon>
        <taxon>Plasmodiidae</taxon>
        <taxon>Plasmodium</taxon>
        <taxon>Plasmodium (Laverania)</taxon>
    </lineage>
</organism>
<evidence type="ECO:0000313" key="3">
    <source>
        <dbReference type="Proteomes" id="UP000076004"/>
    </source>
</evidence>
<dbReference type="EMBL" id="LVLB01000003">
    <property type="protein sequence ID" value="KYO03486.1"/>
    <property type="molecule type" value="Genomic_DNA"/>
</dbReference>
<name>A0A151LWD4_9APIC</name>
<evidence type="ECO:0000256" key="1">
    <source>
        <dbReference type="SAM" id="MobiDB-lite"/>
    </source>
</evidence>
<feature type="region of interest" description="Disordered" evidence="1">
    <location>
        <begin position="1"/>
        <end position="49"/>
    </location>
</feature>
<dbReference type="GeneID" id="29774342"/>
<comment type="caution">
    <text evidence="2">The sequence shown here is derived from an EMBL/GenBank/DDBJ whole genome shotgun (WGS) entry which is preliminary data.</text>
</comment>
<dbReference type="AlphaFoldDB" id="A0A151LWD4"/>
<sequence>MKKDNLYTTNNVDKKNVEEKKKELISQKNKMKDTSLEDNNKNNASNNIKNNVLKNNSLFNNKKKHYLHNIDKTLLNKNINCINYAYKNLNEQKGNSQHTINVNINHKDYDDNQKIMDILSIEKKKYINKYIPNKIHMKKYNNNQNKLDDNFVHSIIQDTFLNTSLQISNKTPLTSIKINKGVKKKKSFTNINKKYNNITNDNQIVHNSSIKKNNFINTSTQLQNNKYQINLDEKKEKSFKDCKKELYKTVKDNIILKHKDNKKYIENYMQSILNHNEDISIQKDIHLCNNKYTQTSIIYNIEELNKYSLIYSKKILQTALIQITYKQNLNQMKNKKEEIINNDQINKLNFNILTTRQQNNMHIMNANKSINSVLQIFNKINTFAISNNLIHILIKKNVETYNEKKKLKEKEKIIWFNELKTYLLKNTLALLAAEKIVSYIVDELIEDTTDNLNSHHNKNINKIKEKIHIHKIALHQKRKVDKGYLTFMFNDGTTTVYIPTKIKYHMNLCALIKKIKYYINDKLEYIKKEYDISTLCIKCKGLKIKSIKELFFSDNKEFVISMDKKIKKKNKKYITTP</sequence>
<protein>
    <submittedName>
        <fullName evidence="2">Uncharacterized protein</fullName>
    </submittedName>
</protein>
<dbReference type="VEuPathDB" id="PlasmoDB:PGSY75_0205300"/>
<feature type="compositionally biased region" description="Basic and acidic residues" evidence="1">
    <location>
        <begin position="12"/>
        <end position="40"/>
    </location>
</feature>
<dbReference type="KEGG" id="pgab:PGSY75_0205300"/>